<protein>
    <submittedName>
        <fullName evidence="2">Uncharacterized protein</fullName>
    </submittedName>
</protein>
<comment type="caution">
    <text evidence="2">The sequence shown here is derived from an EMBL/GenBank/DDBJ whole genome shotgun (WGS) entry which is preliminary data.</text>
</comment>
<organism evidence="2 3">
    <name type="scientific">Armillaria tabescens</name>
    <name type="common">Ringless honey mushroom</name>
    <name type="synonym">Agaricus tabescens</name>
    <dbReference type="NCBI Taxonomy" id="1929756"/>
    <lineage>
        <taxon>Eukaryota</taxon>
        <taxon>Fungi</taxon>
        <taxon>Dikarya</taxon>
        <taxon>Basidiomycota</taxon>
        <taxon>Agaricomycotina</taxon>
        <taxon>Agaricomycetes</taxon>
        <taxon>Agaricomycetidae</taxon>
        <taxon>Agaricales</taxon>
        <taxon>Marasmiineae</taxon>
        <taxon>Physalacriaceae</taxon>
        <taxon>Desarmillaria</taxon>
    </lineage>
</organism>
<dbReference type="AlphaFoldDB" id="A0AA39JHV5"/>
<evidence type="ECO:0000256" key="1">
    <source>
        <dbReference type="SAM" id="MobiDB-lite"/>
    </source>
</evidence>
<keyword evidence="3" id="KW-1185">Reference proteome</keyword>
<evidence type="ECO:0000313" key="2">
    <source>
        <dbReference type="EMBL" id="KAK0443047.1"/>
    </source>
</evidence>
<accession>A0AA39JHV5</accession>
<reference evidence="2" key="1">
    <citation type="submission" date="2023-06" db="EMBL/GenBank/DDBJ databases">
        <authorList>
            <consortium name="Lawrence Berkeley National Laboratory"/>
            <person name="Ahrendt S."/>
            <person name="Sahu N."/>
            <person name="Indic B."/>
            <person name="Wong-Bajracharya J."/>
            <person name="Merenyi Z."/>
            <person name="Ke H.-M."/>
            <person name="Monk M."/>
            <person name="Kocsube S."/>
            <person name="Drula E."/>
            <person name="Lipzen A."/>
            <person name="Balint B."/>
            <person name="Henrissat B."/>
            <person name="Andreopoulos B."/>
            <person name="Martin F.M."/>
            <person name="Harder C.B."/>
            <person name="Rigling D."/>
            <person name="Ford K.L."/>
            <person name="Foster G.D."/>
            <person name="Pangilinan J."/>
            <person name="Papanicolaou A."/>
            <person name="Barry K."/>
            <person name="LaButti K."/>
            <person name="Viragh M."/>
            <person name="Koriabine M."/>
            <person name="Yan M."/>
            <person name="Riley R."/>
            <person name="Champramary S."/>
            <person name="Plett K.L."/>
            <person name="Tsai I.J."/>
            <person name="Slot J."/>
            <person name="Sipos G."/>
            <person name="Plett J."/>
            <person name="Nagy L.G."/>
            <person name="Grigoriev I.V."/>
        </authorList>
    </citation>
    <scope>NUCLEOTIDE SEQUENCE</scope>
    <source>
        <strain evidence="2">CCBAS 213</strain>
    </source>
</reference>
<feature type="region of interest" description="Disordered" evidence="1">
    <location>
        <begin position="130"/>
        <end position="158"/>
    </location>
</feature>
<name>A0AA39JHV5_ARMTA</name>
<dbReference type="GeneID" id="85361866"/>
<dbReference type="EMBL" id="JAUEPS010000061">
    <property type="protein sequence ID" value="KAK0443047.1"/>
    <property type="molecule type" value="Genomic_DNA"/>
</dbReference>
<gene>
    <name evidence="2" type="ORF">EV420DRAFT_1649471</name>
</gene>
<sequence>MNPTSATITHILETLTSLVRYPSYRKARPYPQDGSTPVHPIAGGDHLQTQYSGNSQFTTGYWEDISGSWDDPNTSVTTDVQQFYTDEYSRLISVRTLEKDDGNAANKAEWRGTTFEGINNPFLLTQGVGQKGGCTTVGRTDTGGHRRDEPPGLTRNAGPMLQASELGGGIHSPTEISREAWGVHTGPSTSSWEQSLKGEVSRWSPGTDSSYKMEVIRFESEVASKRSDYLCSQVYQWYHQVALRLACRIHQLARKERGVAEEKGILDRGSLIPVDSWITPEEGSWDLPLMSSDSTASDTWHSTAGDGWESPWPDTSYEAIWPNPMARTHINENLWDSLSTPLFVGEEYRTVPETEKGSNTLTNTSSDNDETIRIFGAEFQH</sequence>
<dbReference type="RefSeq" id="XP_060324541.1">
    <property type="nucleotide sequence ID" value="XM_060478318.1"/>
</dbReference>
<evidence type="ECO:0000313" key="3">
    <source>
        <dbReference type="Proteomes" id="UP001175211"/>
    </source>
</evidence>
<dbReference type="Proteomes" id="UP001175211">
    <property type="component" value="Unassembled WGS sequence"/>
</dbReference>
<proteinExistence type="predicted"/>